<feature type="domain" description="Fumarate lyase N-terminal" evidence="6">
    <location>
        <begin position="25"/>
        <end position="298"/>
    </location>
</feature>
<dbReference type="PANTHER" id="PTHR43814:SF1">
    <property type="entry name" value="ARGININOSUCCINATE LYASE"/>
    <property type="match status" value="1"/>
</dbReference>
<dbReference type="Pfam" id="PF00206">
    <property type="entry name" value="Lyase_1"/>
    <property type="match status" value="1"/>
</dbReference>
<keyword evidence="4" id="KW-0055">Arginine biosynthesis</keyword>
<dbReference type="InterPro" id="IPR020557">
    <property type="entry name" value="Fumarate_lyase_CS"/>
</dbReference>
<keyword evidence="7" id="KW-0456">Lyase</keyword>
<dbReference type="InterPro" id="IPR009049">
    <property type="entry name" value="Argininosuccinate_lyase"/>
</dbReference>
<evidence type="ECO:0000256" key="4">
    <source>
        <dbReference type="ARBA" id="ARBA00022571"/>
    </source>
</evidence>
<dbReference type="GO" id="GO:0004056">
    <property type="term" value="F:argininosuccinate lyase activity"/>
    <property type="evidence" value="ECO:0007669"/>
    <property type="project" value="UniProtKB-UniRule"/>
</dbReference>
<keyword evidence="8" id="KW-1185">Reference proteome</keyword>
<dbReference type="NCBIfam" id="TIGR00838">
    <property type="entry name" value="argH"/>
    <property type="match status" value="1"/>
</dbReference>
<name>A0A502HEV0_9BACT</name>
<dbReference type="GO" id="GO:0005829">
    <property type="term" value="C:cytosol"/>
    <property type="evidence" value="ECO:0007669"/>
    <property type="project" value="TreeGrafter"/>
</dbReference>
<dbReference type="SUPFAM" id="SSF48557">
    <property type="entry name" value="L-aspartase-like"/>
    <property type="match status" value="1"/>
</dbReference>
<evidence type="ECO:0000313" key="8">
    <source>
        <dbReference type="Proteomes" id="UP000317646"/>
    </source>
</evidence>
<dbReference type="RefSeq" id="WP_140464317.1">
    <property type="nucleotide sequence ID" value="NZ_RCYZ01000001.1"/>
</dbReference>
<dbReference type="PRINTS" id="PR00145">
    <property type="entry name" value="ARGSUCLYASE"/>
</dbReference>
<dbReference type="GO" id="GO:0042450">
    <property type="term" value="P:L-arginine biosynthetic process via ornithine"/>
    <property type="evidence" value="ECO:0007669"/>
    <property type="project" value="UniProtKB-UniRule"/>
</dbReference>
<dbReference type="Gene3D" id="1.10.275.10">
    <property type="entry name" value="Fumarase/aspartase (N-terminal domain)"/>
    <property type="match status" value="1"/>
</dbReference>
<protein>
    <recommendedName>
        <fullName evidence="3 5">Argininosuccinate lyase</fullName>
        <ecNumber evidence="3 5">4.3.2.1</ecNumber>
    </recommendedName>
</protein>
<dbReference type="InterPro" id="IPR024083">
    <property type="entry name" value="Fumarase/histidase_N"/>
</dbReference>
<dbReference type="PANTHER" id="PTHR43814">
    <property type="entry name" value="ARGININOSUCCINATE LYASE"/>
    <property type="match status" value="1"/>
</dbReference>
<evidence type="ECO:0000259" key="6">
    <source>
        <dbReference type="Pfam" id="PF00206"/>
    </source>
</evidence>
<dbReference type="InterPro" id="IPR008948">
    <property type="entry name" value="L-Aspartase-like"/>
</dbReference>
<dbReference type="EC" id="4.3.2.1" evidence="3 5"/>
<dbReference type="Gene3D" id="1.10.40.30">
    <property type="entry name" value="Fumarase/aspartase (C-terminal domain)"/>
    <property type="match status" value="1"/>
</dbReference>
<evidence type="ECO:0000256" key="3">
    <source>
        <dbReference type="ARBA" id="ARBA00012338"/>
    </source>
</evidence>
<dbReference type="Gene3D" id="1.20.200.10">
    <property type="entry name" value="Fumarase/aspartase (Central domain)"/>
    <property type="match status" value="1"/>
</dbReference>
<comment type="pathway">
    <text evidence="2">Amino-acid biosynthesis; L-arginine biosynthesis; L-arginine from L-ornithine and carbamoyl phosphate: step 3/3.</text>
</comment>
<organism evidence="7 8">
    <name type="scientific">Hymenobacter nivis</name>
    <dbReference type="NCBI Taxonomy" id="1850093"/>
    <lineage>
        <taxon>Bacteria</taxon>
        <taxon>Pseudomonadati</taxon>
        <taxon>Bacteroidota</taxon>
        <taxon>Cytophagia</taxon>
        <taxon>Cytophagales</taxon>
        <taxon>Hymenobacteraceae</taxon>
        <taxon>Hymenobacter</taxon>
    </lineage>
</organism>
<comment type="caution">
    <text evidence="7">The sequence shown here is derived from an EMBL/GenBank/DDBJ whole genome shotgun (WGS) entry which is preliminary data.</text>
</comment>
<dbReference type="AlphaFoldDB" id="A0A502HEV0"/>
<accession>A0A502HEV0</accession>
<dbReference type="PRINTS" id="PR00149">
    <property type="entry name" value="FUMRATELYASE"/>
</dbReference>
<comment type="catalytic activity">
    <reaction evidence="1">
        <text>2-(N(omega)-L-arginino)succinate = fumarate + L-arginine</text>
        <dbReference type="Rhea" id="RHEA:24020"/>
        <dbReference type="ChEBI" id="CHEBI:29806"/>
        <dbReference type="ChEBI" id="CHEBI:32682"/>
        <dbReference type="ChEBI" id="CHEBI:57472"/>
        <dbReference type="EC" id="4.3.2.1"/>
    </reaction>
</comment>
<proteinExistence type="predicted"/>
<dbReference type="EMBL" id="RCYZ01000001">
    <property type="protein sequence ID" value="TPG71738.1"/>
    <property type="molecule type" value="Genomic_DNA"/>
</dbReference>
<reference evidence="7 8" key="1">
    <citation type="journal article" date="2019" name="Environ. Microbiol.">
        <title>Species interactions and distinct microbial communities in high Arctic permafrost affected cryosols are associated with the CH4 and CO2 gas fluxes.</title>
        <authorList>
            <person name="Altshuler I."/>
            <person name="Hamel J."/>
            <person name="Turney S."/>
            <person name="Magnuson E."/>
            <person name="Levesque R."/>
            <person name="Greer C."/>
            <person name="Whyte L.G."/>
        </authorList>
    </citation>
    <scope>NUCLEOTIDE SEQUENCE [LARGE SCALE GENOMIC DNA]</scope>
    <source>
        <strain evidence="7 8">S9.2P</strain>
    </source>
</reference>
<dbReference type="UniPathway" id="UPA00068">
    <property type="reaction ID" value="UER00114"/>
</dbReference>
<gene>
    <name evidence="7" type="primary">argH</name>
    <name evidence="7" type="ORF">EAH73_00315</name>
</gene>
<sequence length="438" mass="48005">MKIWEKGFSVNEKIEKFTVGQDRELDMYLAYYDVLASRAHADMLAGAGLITAAEQQQLAQGLDELKQQIEGGTFEIEAEFEDVHSKIESYLTEKFGDAGKKIHTARSRNDQVLTAIQLFIKDYTEQAAAKLVALAEVLLQKAAVHREDLLPGYTHFQAAMPSSFGLWFGAYAEHLLLDVALFEAAHTVADQNPLGSGAGFGSSFAISREQTTAALGFGGVAVSAVGAQMLRGKTERTVAFAIAGAAATLAKMAYDLVLYNGQDMGFVKLPKEFTTGSSIMPHKKNPDVFELVRAHANRLQALPTDLILATSNLPSGYHRDFQILKEILFGPLQQFLDLLDMLLFAVPEIQVVPGIINQAKYDPIFSVENINQLIQSGVPFREAYRQVGQSVEDGSYQAHRDFRTTHLGSVHNPGLAEIEAKIQQLKAYSQVLGGAPKR</sequence>
<dbReference type="OrthoDB" id="9769623at2"/>
<evidence type="ECO:0000256" key="2">
    <source>
        <dbReference type="ARBA" id="ARBA00004941"/>
    </source>
</evidence>
<evidence type="ECO:0000313" key="7">
    <source>
        <dbReference type="EMBL" id="TPG71738.1"/>
    </source>
</evidence>
<dbReference type="Proteomes" id="UP000317646">
    <property type="component" value="Unassembled WGS sequence"/>
</dbReference>
<dbReference type="InterPro" id="IPR000362">
    <property type="entry name" value="Fumarate_lyase_fam"/>
</dbReference>
<keyword evidence="4" id="KW-0028">Amino-acid biosynthesis</keyword>
<dbReference type="PROSITE" id="PS00163">
    <property type="entry name" value="FUMARATE_LYASES"/>
    <property type="match status" value="1"/>
</dbReference>
<evidence type="ECO:0000256" key="1">
    <source>
        <dbReference type="ARBA" id="ARBA00000985"/>
    </source>
</evidence>
<dbReference type="InterPro" id="IPR022761">
    <property type="entry name" value="Fumarate_lyase_N"/>
</dbReference>
<evidence type="ECO:0000256" key="5">
    <source>
        <dbReference type="NCBIfam" id="TIGR00838"/>
    </source>
</evidence>